<keyword evidence="4" id="KW-0479">Metal-binding</keyword>
<dbReference type="PANTHER" id="PTHR11085">
    <property type="entry name" value="NAD-DEPENDENT PROTEIN DEACYLASE SIRTUIN-5, MITOCHONDRIAL-RELATED"/>
    <property type="match status" value="1"/>
</dbReference>
<feature type="active site" description="Proton acceptor" evidence="4">
    <location>
        <position position="140"/>
    </location>
</feature>
<comment type="caution">
    <text evidence="6">The sequence shown here is derived from an EMBL/GenBank/DDBJ whole genome shotgun (WGS) entry which is preliminary data.</text>
</comment>
<dbReference type="InterPro" id="IPR003000">
    <property type="entry name" value="Sirtuin"/>
</dbReference>
<evidence type="ECO:0000259" key="5">
    <source>
        <dbReference type="PROSITE" id="PS50305"/>
    </source>
</evidence>
<keyword evidence="2" id="KW-0808">Transferase</keyword>
<dbReference type="Proteomes" id="UP001501326">
    <property type="component" value="Unassembled WGS sequence"/>
</dbReference>
<feature type="domain" description="Deacetylase sirtuin-type" evidence="5">
    <location>
        <begin position="18"/>
        <end position="297"/>
    </location>
</feature>
<evidence type="ECO:0000313" key="7">
    <source>
        <dbReference type="Proteomes" id="UP001501326"/>
    </source>
</evidence>
<dbReference type="EMBL" id="BAAARN010000001">
    <property type="protein sequence ID" value="GAA2732426.1"/>
    <property type="molecule type" value="Genomic_DNA"/>
</dbReference>
<dbReference type="PROSITE" id="PS50305">
    <property type="entry name" value="SIRTUIN"/>
    <property type="match status" value="1"/>
</dbReference>
<dbReference type="InterPro" id="IPR029035">
    <property type="entry name" value="DHS-like_NAD/FAD-binding_dom"/>
</dbReference>
<gene>
    <name evidence="6" type="ORF">GCM10009867_08270</name>
</gene>
<evidence type="ECO:0000256" key="1">
    <source>
        <dbReference type="ARBA" id="ARBA00012928"/>
    </source>
</evidence>
<evidence type="ECO:0000256" key="4">
    <source>
        <dbReference type="PROSITE-ProRule" id="PRU00236"/>
    </source>
</evidence>
<dbReference type="Gene3D" id="3.40.50.1220">
    <property type="entry name" value="TPP-binding domain"/>
    <property type="match status" value="1"/>
</dbReference>
<reference evidence="6 7" key="1">
    <citation type="journal article" date="2019" name="Int. J. Syst. Evol. Microbiol.">
        <title>The Global Catalogue of Microorganisms (GCM) 10K type strain sequencing project: providing services to taxonomists for standard genome sequencing and annotation.</title>
        <authorList>
            <consortium name="The Broad Institute Genomics Platform"/>
            <consortium name="The Broad Institute Genome Sequencing Center for Infectious Disease"/>
            <person name="Wu L."/>
            <person name="Ma J."/>
        </authorList>
    </citation>
    <scope>NUCLEOTIDE SEQUENCE [LARGE SCALE GENOMIC DNA]</scope>
    <source>
        <strain evidence="6 7">JCM 16378</strain>
    </source>
</reference>
<keyword evidence="3" id="KW-0520">NAD</keyword>
<name>A0ABN3UKP5_9MICO</name>
<dbReference type="InterPro" id="IPR050134">
    <property type="entry name" value="NAD-dep_sirtuin_deacylases"/>
</dbReference>
<dbReference type="NCBIfam" id="NF003738">
    <property type="entry name" value="PRK05333.1"/>
    <property type="match status" value="1"/>
</dbReference>
<dbReference type="Pfam" id="PF02146">
    <property type="entry name" value="SIR2"/>
    <property type="match status" value="1"/>
</dbReference>
<evidence type="ECO:0000313" key="6">
    <source>
        <dbReference type="EMBL" id="GAA2732426.1"/>
    </source>
</evidence>
<dbReference type="InterPro" id="IPR026590">
    <property type="entry name" value="Ssirtuin_cat_dom"/>
</dbReference>
<evidence type="ECO:0000256" key="3">
    <source>
        <dbReference type="ARBA" id="ARBA00023027"/>
    </source>
</evidence>
<feature type="binding site" evidence="4">
    <location>
        <position position="199"/>
    </location>
    <ligand>
        <name>Zn(2+)</name>
        <dbReference type="ChEBI" id="CHEBI:29105"/>
    </ligand>
</feature>
<feature type="binding site" evidence="4">
    <location>
        <position position="202"/>
    </location>
    <ligand>
        <name>Zn(2+)</name>
        <dbReference type="ChEBI" id="CHEBI:29105"/>
    </ligand>
</feature>
<feature type="binding site" evidence="4">
    <location>
        <position position="148"/>
    </location>
    <ligand>
        <name>Zn(2+)</name>
        <dbReference type="ChEBI" id="CHEBI:29105"/>
    </ligand>
</feature>
<keyword evidence="7" id="KW-1185">Reference proteome</keyword>
<dbReference type="PANTHER" id="PTHR11085:SF10">
    <property type="entry name" value="NAD-DEPENDENT PROTEIN DEACYLASE SIRTUIN-5, MITOCHONDRIAL-RELATED"/>
    <property type="match status" value="1"/>
</dbReference>
<protein>
    <recommendedName>
        <fullName evidence="1">protein acetyllysine N-acetyltransferase</fullName>
        <ecNumber evidence="1">2.3.1.286</ecNumber>
    </recommendedName>
</protein>
<evidence type="ECO:0000256" key="2">
    <source>
        <dbReference type="ARBA" id="ARBA00022679"/>
    </source>
</evidence>
<accession>A0ABN3UKP5</accession>
<dbReference type="EC" id="2.3.1.286" evidence="1"/>
<proteinExistence type="predicted"/>
<dbReference type="Gene3D" id="3.30.1600.10">
    <property type="entry name" value="SIR2/SIRT2 'Small Domain"/>
    <property type="match status" value="1"/>
</dbReference>
<sequence>MVTEATRVDETTERGAPAELGAGLDAQLDAVVDLLAHGNVLALTGAGISTESGIPDYRGPDGKRRVTPMQFSEFVASSEARQRYWARSYVGWQRFNLARPNAGHEAVARLQRSGHLGPVITQNVDGLHQEAGAHEVTELHGALARVVCLTCGDRSSRWDLDERMRVSNPSFEVTSNEIRPDGDIALNDLDVLGFTVPLCLVCNHDTLKPDVVFFGESVPKPLVEHCFQLTEDADVLLVLGSSLKVMSGYRFVRRAAARGIPVVIITRGPTRGDAEASVQVDASLGPTLSALVSRLGA</sequence>
<keyword evidence="4" id="KW-0862">Zinc</keyword>
<feature type="binding site" evidence="4">
    <location>
        <position position="151"/>
    </location>
    <ligand>
        <name>Zn(2+)</name>
        <dbReference type="ChEBI" id="CHEBI:29105"/>
    </ligand>
</feature>
<dbReference type="SUPFAM" id="SSF52467">
    <property type="entry name" value="DHS-like NAD/FAD-binding domain"/>
    <property type="match status" value="1"/>
</dbReference>
<dbReference type="InterPro" id="IPR026591">
    <property type="entry name" value="Sirtuin_cat_small_dom_sf"/>
</dbReference>
<organism evidence="6 7">
    <name type="scientific">Pedococcus aerophilus</name>
    <dbReference type="NCBI Taxonomy" id="436356"/>
    <lineage>
        <taxon>Bacteria</taxon>
        <taxon>Bacillati</taxon>
        <taxon>Actinomycetota</taxon>
        <taxon>Actinomycetes</taxon>
        <taxon>Micrococcales</taxon>
        <taxon>Intrasporangiaceae</taxon>
        <taxon>Pedococcus</taxon>
    </lineage>
</organism>